<evidence type="ECO:0000313" key="2">
    <source>
        <dbReference type="EMBL" id="OZG53114.1"/>
    </source>
</evidence>
<keyword evidence="1" id="KW-0472">Membrane</keyword>
<organism evidence="2 3">
    <name type="scientific">Alloscardovia macacae</name>
    <dbReference type="NCBI Taxonomy" id="1160091"/>
    <lineage>
        <taxon>Bacteria</taxon>
        <taxon>Bacillati</taxon>
        <taxon>Actinomycetota</taxon>
        <taxon>Actinomycetes</taxon>
        <taxon>Bifidobacteriales</taxon>
        <taxon>Bifidobacteriaceae</taxon>
        <taxon>Alloscardovia</taxon>
    </lineage>
</organism>
<evidence type="ECO:0000313" key="3">
    <source>
        <dbReference type="Proteomes" id="UP000243657"/>
    </source>
</evidence>
<gene>
    <name evidence="2" type="ORF">ALMA_1416</name>
</gene>
<reference evidence="2 3" key="1">
    <citation type="journal article" date="2017" name="BMC Genomics">
        <title>Comparative genomic and phylogenomic analyses of the Bifidobacteriaceae family.</title>
        <authorList>
            <person name="Lugli G.A."/>
            <person name="Milani C."/>
            <person name="Turroni F."/>
            <person name="Duranti S."/>
            <person name="Mancabelli L."/>
            <person name="Mangifesta M."/>
            <person name="Ferrario C."/>
            <person name="Modesto M."/>
            <person name="Mattarelli P."/>
            <person name="Jiri K."/>
            <person name="van Sinderen D."/>
            <person name="Ventura M."/>
        </authorList>
    </citation>
    <scope>NUCLEOTIDE SEQUENCE [LARGE SCALE GENOMIC DNA]</scope>
    <source>
        <strain evidence="2 3">DSM 24762</strain>
    </source>
</reference>
<dbReference type="RefSeq" id="WP_158520683.1">
    <property type="nucleotide sequence ID" value="NZ_JBHLWS010000001.1"/>
</dbReference>
<feature type="transmembrane region" description="Helical" evidence="1">
    <location>
        <begin position="12"/>
        <end position="45"/>
    </location>
</feature>
<protein>
    <submittedName>
        <fullName evidence="2">Uncharacterized protein</fullName>
    </submittedName>
</protein>
<sequence>MKIKHVFGALTVIAGAGLVSALLLLAVLLFIKYVALAALIVFYLAAGGAF</sequence>
<comment type="caution">
    <text evidence="2">The sequence shown here is derived from an EMBL/GenBank/DDBJ whole genome shotgun (WGS) entry which is preliminary data.</text>
</comment>
<keyword evidence="3" id="KW-1185">Reference proteome</keyword>
<dbReference type="EMBL" id="MWWT01000009">
    <property type="protein sequence ID" value="OZG53114.1"/>
    <property type="molecule type" value="Genomic_DNA"/>
</dbReference>
<accession>A0A261F1X5</accession>
<evidence type="ECO:0000256" key="1">
    <source>
        <dbReference type="SAM" id="Phobius"/>
    </source>
</evidence>
<keyword evidence="1" id="KW-0812">Transmembrane</keyword>
<proteinExistence type="predicted"/>
<name>A0A261F1X5_9BIFI</name>
<keyword evidence="1" id="KW-1133">Transmembrane helix</keyword>
<dbReference type="Proteomes" id="UP000243657">
    <property type="component" value="Unassembled WGS sequence"/>
</dbReference>
<dbReference type="AlphaFoldDB" id="A0A261F1X5"/>